<feature type="region of interest" description="Disordered" evidence="2">
    <location>
        <begin position="132"/>
        <end position="154"/>
    </location>
</feature>
<protein>
    <recommendedName>
        <fullName evidence="5">LAZY1</fullName>
    </recommendedName>
</protein>
<accession>A0ABD1U406</accession>
<dbReference type="Proteomes" id="UP001604336">
    <property type="component" value="Unassembled WGS sequence"/>
</dbReference>
<organism evidence="3 4">
    <name type="scientific">Abeliophyllum distichum</name>
    <dbReference type="NCBI Taxonomy" id="126358"/>
    <lineage>
        <taxon>Eukaryota</taxon>
        <taxon>Viridiplantae</taxon>
        <taxon>Streptophyta</taxon>
        <taxon>Embryophyta</taxon>
        <taxon>Tracheophyta</taxon>
        <taxon>Spermatophyta</taxon>
        <taxon>Magnoliopsida</taxon>
        <taxon>eudicotyledons</taxon>
        <taxon>Gunneridae</taxon>
        <taxon>Pentapetalae</taxon>
        <taxon>asterids</taxon>
        <taxon>lamiids</taxon>
        <taxon>Lamiales</taxon>
        <taxon>Oleaceae</taxon>
        <taxon>Forsythieae</taxon>
        <taxon>Abeliophyllum</taxon>
    </lineage>
</organism>
<dbReference type="PANTHER" id="PTHR34959:SF3">
    <property type="entry name" value="PROTEIN LAZY 1"/>
    <property type="match status" value="1"/>
</dbReference>
<evidence type="ECO:0000313" key="4">
    <source>
        <dbReference type="Proteomes" id="UP001604336"/>
    </source>
</evidence>
<feature type="coiled-coil region" evidence="1">
    <location>
        <begin position="40"/>
        <end position="67"/>
    </location>
</feature>
<name>A0ABD1U406_9LAMI</name>
<evidence type="ECO:0000256" key="1">
    <source>
        <dbReference type="SAM" id="Coils"/>
    </source>
</evidence>
<dbReference type="PANTHER" id="PTHR34959">
    <property type="entry name" value="PROTEIN LAZY 1"/>
    <property type="match status" value="1"/>
</dbReference>
<dbReference type="AlphaFoldDB" id="A0ABD1U406"/>
<reference evidence="4" key="1">
    <citation type="submission" date="2024-07" db="EMBL/GenBank/DDBJ databases">
        <title>Two chromosome-level genome assemblies of Korean endemic species Abeliophyllum distichum and Forsythia ovata (Oleaceae).</title>
        <authorList>
            <person name="Jang H."/>
        </authorList>
    </citation>
    <scope>NUCLEOTIDE SEQUENCE [LARGE SCALE GENOMIC DNA]</scope>
</reference>
<sequence>MKLLGWLHREFRQNNTETILKDFSNGKPPSNSKAQRENCFRNSFASLEAAKVEVEELEEESSAALTELFHGFLAIGTLGTEPITNDLWTPTFSVSVDHIAEKETQVTENELKLINEELEKVLQVSHSRNDSYNFSSGRNSHVTAGRSSHGSTITLSGKQIESAETNGNEGIVCPLQNYLFKSAIGLPETAPQPAKKEHRTSLGELFQKTKFSEENSGAKSEKGEKKTEKDPAKSAVQLMKKMLKRRMVHASSKSTTAASGEAIESASADHKKLHKILQMFHRKVHPERSSTVAQKSHKPTKNEMMKSNITNVVASGNGDVLPTAEYITIYPQPSISKESQSYPSDQFMISCDDSGNGEHWVKSDADYLVLEL</sequence>
<dbReference type="InterPro" id="IPR038928">
    <property type="entry name" value="LAZY1"/>
</dbReference>
<feature type="region of interest" description="Disordered" evidence="2">
    <location>
        <begin position="204"/>
        <end position="233"/>
    </location>
</feature>
<evidence type="ECO:0000256" key="2">
    <source>
        <dbReference type="SAM" id="MobiDB-lite"/>
    </source>
</evidence>
<comment type="caution">
    <text evidence="3">The sequence shown here is derived from an EMBL/GenBank/DDBJ whole genome shotgun (WGS) entry which is preliminary data.</text>
</comment>
<evidence type="ECO:0000313" key="3">
    <source>
        <dbReference type="EMBL" id="KAL2519732.1"/>
    </source>
</evidence>
<gene>
    <name evidence="3" type="ORF">Adt_15979</name>
</gene>
<dbReference type="EMBL" id="JBFOLK010000004">
    <property type="protein sequence ID" value="KAL2519732.1"/>
    <property type="molecule type" value="Genomic_DNA"/>
</dbReference>
<keyword evidence="4" id="KW-1185">Reference proteome</keyword>
<feature type="compositionally biased region" description="Basic and acidic residues" evidence="2">
    <location>
        <begin position="219"/>
        <end position="232"/>
    </location>
</feature>
<evidence type="ECO:0008006" key="5">
    <source>
        <dbReference type="Google" id="ProtNLM"/>
    </source>
</evidence>
<keyword evidence="1" id="KW-0175">Coiled coil</keyword>
<proteinExistence type="predicted"/>